<dbReference type="InterPro" id="IPR056789">
    <property type="entry name" value="LRR_R13L1-DRL21"/>
</dbReference>
<proteinExistence type="inferred from homology"/>
<dbReference type="Pfam" id="PF00931">
    <property type="entry name" value="NB-ARC"/>
    <property type="match status" value="1"/>
</dbReference>
<organism evidence="11 12">
    <name type="scientific">Dendrobium thyrsiflorum</name>
    <name type="common">Pinecone-like raceme dendrobium</name>
    <name type="synonym">Orchid</name>
    <dbReference type="NCBI Taxonomy" id="117978"/>
    <lineage>
        <taxon>Eukaryota</taxon>
        <taxon>Viridiplantae</taxon>
        <taxon>Streptophyta</taxon>
        <taxon>Embryophyta</taxon>
        <taxon>Tracheophyta</taxon>
        <taxon>Spermatophyta</taxon>
        <taxon>Magnoliopsida</taxon>
        <taxon>Liliopsida</taxon>
        <taxon>Asparagales</taxon>
        <taxon>Orchidaceae</taxon>
        <taxon>Epidendroideae</taxon>
        <taxon>Malaxideae</taxon>
        <taxon>Dendrobiinae</taxon>
        <taxon>Dendrobium</taxon>
    </lineage>
</organism>
<evidence type="ECO:0000256" key="3">
    <source>
        <dbReference type="ARBA" id="ARBA00022737"/>
    </source>
</evidence>
<dbReference type="PANTHER" id="PTHR36766">
    <property type="entry name" value="PLANT BROAD-SPECTRUM MILDEW RESISTANCE PROTEIN RPW8"/>
    <property type="match status" value="1"/>
</dbReference>
<comment type="caution">
    <text evidence="11">The sequence shown here is derived from an EMBL/GenBank/DDBJ whole genome shotgun (WGS) entry which is preliminary data.</text>
</comment>
<evidence type="ECO:0000259" key="7">
    <source>
        <dbReference type="Pfam" id="PF00931"/>
    </source>
</evidence>
<dbReference type="FunFam" id="1.10.10.10:FF:000322">
    <property type="entry name" value="Probable disease resistance protein At1g63360"/>
    <property type="match status" value="1"/>
</dbReference>
<keyword evidence="5" id="KW-0611">Plant defense</keyword>
<dbReference type="Gene3D" id="1.10.8.430">
    <property type="entry name" value="Helical domain of apoptotic protease-activating factors"/>
    <property type="match status" value="1"/>
</dbReference>
<accession>A0ABD0VDM3</accession>
<dbReference type="GO" id="GO:0042742">
    <property type="term" value="P:defense response to bacterium"/>
    <property type="evidence" value="ECO:0007669"/>
    <property type="project" value="UniProtKB-ARBA"/>
</dbReference>
<dbReference type="Gene3D" id="1.20.5.4130">
    <property type="match status" value="1"/>
</dbReference>
<dbReference type="InterPro" id="IPR036388">
    <property type="entry name" value="WH-like_DNA-bd_sf"/>
</dbReference>
<evidence type="ECO:0000256" key="6">
    <source>
        <dbReference type="ARBA" id="ARBA00022840"/>
    </source>
</evidence>
<keyword evidence="6" id="KW-0067">ATP-binding</keyword>
<evidence type="ECO:0000256" key="1">
    <source>
        <dbReference type="ARBA" id="ARBA00008894"/>
    </source>
</evidence>
<dbReference type="InterPro" id="IPR041118">
    <property type="entry name" value="Rx_N"/>
</dbReference>
<reference evidence="11 12" key="1">
    <citation type="journal article" date="2024" name="Plant Biotechnol. J.">
        <title>Dendrobium thyrsiflorum genome and its molecular insights into genes involved in important horticultural traits.</title>
        <authorList>
            <person name="Chen B."/>
            <person name="Wang J.Y."/>
            <person name="Zheng P.J."/>
            <person name="Li K.L."/>
            <person name="Liang Y.M."/>
            <person name="Chen X.F."/>
            <person name="Zhang C."/>
            <person name="Zhao X."/>
            <person name="He X."/>
            <person name="Zhang G.Q."/>
            <person name="Liu Z.J."/>
            <person name="Xu Q."/>
        </authorList>
    </citation>
    <scope>NUCLEOTIDE SEQUENCE [LARGE SCALE GENOMIC DNA]</scope>
    <source>
        <strain evidence="11">GZMU011</strain>
    </source>
</reference>
<dbReference type="GO" id="GO:0009626">
    <property type="term" value="P:plant-type hypersensitive response"/>
    <property type="evidence" value="ECO:0007669"/>
    <property type="project" value="UniProtKB-ARBA"/>
</dbReference>
<dbReference type="PANTHER" id="PTHR36766:SF40">
    <property type="entry name" value="DISEASE RESISTANCE PROTEIN RGA3"/>
    <property type="match status" value="1"/>
</dbReference>
<evidence type="ECO:0000259" key="8">
    <source>
        <dbReference type="Pfam" id="PF18052"/>
    </source>
</evidence>
<keyword evidence="12" id="KW-1185">Reference proteome</keyword>
<dbReference type="Gene3D" id="3.40.50.300">
    <property type="entry name" value="P-loop containing nucleotide triphosphate hydrolases"/>
    <property type="match status" value="1"/>
</dbReference>
<name>A0ABD0VDM3_DENTH</name>
<dbReference type="InterPro" id="IPR002182">
    <property type="entry name" value="NB-ARC"/>
</dbReference>
<dbReference type="InterPro" id="IPR058922">
    <property type="entry name" value="WHD_DRP"/>
</dbReference>
<dbReference type="InterPro" id="IPR042197">
    <property type="entry name" value="Apaf_helical"/>
</dbReference>
<dbReference type="Gene3D" id="3.80.10.10">
    <property type="entry name" value="Ribonuclease Inhibitor"/>
    <property type="match status" value="3"/>
</dbReference>
<protein>
    <submittedName>
        <fullName evidence="11">Uncharacterized protein</fullName>
    </submittedName>
</protein>
<feature type="domain" description="R13L1/DRL21-like LRR repeat region" evidence="10">
    <location>
        <begin position="866"/>
        <end position="992"/>
    </location>
</feature>
<evidence type="ECO:0000313" key="11">
    <source>
        <dbReference type="EMBL" id="KAL0920721.1"/>
    </source>
</evidence>
<evidence type="ECO:0000313" key="12">
    <source>
        <dbReference type="Proteomes" id="UP001552299"/>
    </source>
</evidence>
<keyword evidence="2" id="KW-0433">Leucine-rich repeat</keyword>
<feature type="domain" description="Disease resistance N-terminal" evidence="8">
    <location>
        <begin position="162"/>
        <end position="250"/>
    </location>
</feature>
<feature type="domain" description="NB-ARC" evidence="7">
    <location>
        <begin position="363"/>
        <end position="520"/>
    </location>
</feature>
<keyword evidence="4" id="KW-0547">Nucleotide-binding</keyword>
<dbReference type="Pfam" id="PF25019">
    <property type="entry name" value="LRR_R13L1-DRL21"/>
    <property type="match status" value="1"/>
</dbReference>
<dbReference type="GO" id="GO:0005524">
    <property type="term" value="F:ATP binding"/>
    <property type="evidence" value="ECO:0007669"/>
    <property type="project" value="UniProtKB-KW"/>
</dbReference>
<gene>
    <name evidence="11" type="ORF">M5K25_009883</name>
</gene>
<dbReference type="EMBL" id="JANQDX010000008">
    <property type="protein sequence ID" value="KAL0920721.1"/>
    <property type="molecule type" value="Genomic_DNA"/>
</dbReference>
<evidence type="ECO:0000256" key="4">
    <source>
        <dbReference type="ARBA" id="ARBA00022741"/>
    </source>
</evidence>
<evidence type="ECO:0000256" key="5">
    <source>
        <dbReference type="ARBA" id="ARBA00022821"/>
    </source>
</evidence>
<feature type="domain" description="Disease resistance protein winged helix" evidence="9">
    <location>
        <begin position="604"/>
        <end position="676"/>
    </location>
</feature>
<dbReference type="PRINTS" id="PR00364">
    <property type="entry name" value="DISEASERSIST"/>
</dbReference>
<dbReference type="SUPFAM" id="SSF52540">
    <property type="entry name" value="P-loop containing nucleoside triphosphate hydrolases"/>
    <property type="match status" value="1"/>
</dbReference>
<dbReference type="Gene3D" id="1.10.10.10">
    <property type="entry name" value="Winged helix-like DNA-binding domain superfamily/Winged helix DNA-binding domain"/>
    <property type="match status" value="1"/>
</dbReference>
<dbReference type="SUPFAM" id="SSF52058">
    <property type="entry name" value="L domain-like"/>
    <property type="match status" value="2"/>
</dbReference>
<evidence type="ECO:0000259" key="10">
    <source>
        <dbReference type="Pfam" id="PF25019"/>
    </source>
</evidence>
<keyword evidence="3" id="KW-0677">Repeat</keyword>
<dbReference type="InterPro" id="IPR032675">
    <property type="entry name" value="LRR_dom_sf"/>
</dbReference>
<dbReference type="Proteomes" id="UP001552299">
    <property type="component" value="Unassembled WGS sequence"/>
</dbReference>
<comment type="similarity">
    <text evidence="1">Belongs to the disease resistance NB-LRR family.</text>
</comment>
<dbReference type="GO" id="GO:0002758">
    <property type="term" value="P:innate immune response-activating signaling pathway"/>
    <property type="evidence" value="ECO:0007669"/>
    <property type="project" value="UniProtKB-ARBA"/>
</dbReference>
<sequence length="1380" mass="157269">MWIALGFIQPSQGMVTEDIGGMYFDECDKLVDDEESSVRIFKTLRHLSVQTTNPDIIKKIKARTTSGNVSCAKDLKQILCLKMIRLVEASRSFLLCGWDFYVWNLIVLINRVVLLPRTSNIGNGVCEKRSKERVREKRDFCSALTTSIVGAMAELVVGPIMDKIINACSDYLEEQVGWQTGMKKELERLRENHPKIQAVVFAANQAQISDQNPALNKWIWQLRDAIDEANDVLDEFEYMKHKEQLTKNTEETKKRKFPSFISEIPSKLIKIGKRALKIDPNLKRLEEAVQKLDKVSADVTTFLHLLDGAKQEQQEQQRELYVARETGSLPRNDLIGRGKEKELVMEWLRNPSNEHQGTDLYRNISLLSIVGHGGMGKTTLLQYVYEDKMTEEFDLKMWVCVSNNFDAKKVIAVMLESLDKKKPDLDSLDALQGRLKNELMSKRFLLVLDDVWEEQDISKWENVIAPLASGGFGSKILVTTRTNSVVLMFAKVIKKEEEIVKLEGLEEDECLQLLNSHAFAGVKNPPDDHKKLRAIAGEIVKKLLGSPLAAKVIGGVLNDNLDERHWRTVLERNLLGQNSVESILRLSYIVLSNPLKSCFAFCGMFAQDHEFDKDDLIRMWISLGFIQPSLDQEETMEDIGGRYFDVLVKKSFFDKFDSVYKNSSYYKMHDLLHELAQSVSIQECLRVEDSTKLPSKIPKTLRHLSVQTTNLNILSKIEKFNHMHSLFLFYKDSNQDICSSFIEIFKASRNLRLLYVFASDLKMIPEEIENLIHLRYLKIDGYNMTRLPRSLSNLYHLQYIIYGSKLLLNQPPTDDFLPSDMNNLSNLHYMKWPINYISVSICGIGKLTSLQELLKFDLRDVSGYRIEELENMNDLCILGINCLENVKNVEEACSAKLCAKRRLTNLTLCWSSNTGTRNINLDENVLDNLQPPKCLRNLSIKRYMGARSATWMNNVNLIFNLEKIKLTDCMEWETLPPFGQLPFLKSLSLSKMPKVKWLESKFNGNDKYHAFPLLEVLHISRLEALEDWFEAGVAAEDGCLFPCLIQLKLFKCPKLKELPSLPPKLKILNMANMGWKTLNFCINSNPIPLERLMVFDCPNITSLPLADEIARVAALRDLTIVNCPNLISLGEMPTTNNCHLILDYLGISDPSVLLMEPLRRIASLKRLDITDNDEVVSFPNEAEQWFLKVRSSLSELRFNQLKSLQSLPCSLESLSSLQKLFIIKCPNLSSLGSHREVGTTNNCHLMLSELSISDPSVLLMEPLRSIASLKALYISGNDEVVSFPNEAELWFLKVSSSLSELVIINLKSLESLPSSLESLSSLQKLYIIDVPMLRELPNLPPSLKSLAIGQCHPELKEHYGEDGGSDRHKIAYIPEIYIDT</sequence>
<dbReference type="InterPro" id="IPR027417">
    <property type="entry name" value="P-loop_NTPase"/>
</dbReference>
<dbReference type="Pfam" id="PF23559">
    <property type="entry name" value="WHD_DRP"/>
    <property type="match status" value="1"/>
</dbReference>
<evidence type="ECO:0000256" key="2">
    <source>
        <dbReference type="ARBA" id="ARBA00022614"/>
    </source>
</evidence>
<dbReference type="Pfam" id="PF18052">
    <property type="entry name" value="Rx_N"/>
    <property type="match status" value="1"/>
</dbReference>
<evidence type="ECO:0000259" key="9">
    <source>
        <dbReference type="Pfam" id="PF23559"/>
    </source>
</evidence>